<feature type="region of interest" description="Disordered" evidence="6">
    <location>
        <begin position="1"/>
        <end position="59"/>
    </location>
</feature>
<comment type="similarity">
    <text evidence="1 4 5">Belongs to the universal ribosomal protein uL15 family.</text>
</comment>
<gene>
    <name evidence="4 8" type="primary">rplO</name>
    <name evidence="8" type="ordered locus">Calkro_0986</name>
</gene>
<dbReference type="PANTHER" id="PTHR12934">
    <property type="entry name" value="50S RIBOSOMAL PROTEIN L15"/>
    <property type="match status" value="1"/>
</dbReference>
<dbReference type="AlphaFoldDB" id="E4SB75"/>
<dbReference type="InterPro" id="IPR021131">
    <property type="entry name" value="Ribosomal_uL15/eL18"/>
</dbReference>
<keyword evidence="2 4" id="KW-0689">Ribosomal protein</keyword>
<evidence type="ECO:0000256" key="4">
    <source>
        <dbReference type="HAMAP-Rule" id="MF_01341"/>
    </source>
</evidence>
<feature type="compositionally biased region" description="Gly residues" evidence="6">
    <location>
        <begin position="42"/>
        <end position="52"/>
    </location>
</feature>
<evidence type="ECO:0000256" key="2">
    <source>
        <dbReference type="ARBA" id="ARBA00022980"/>
    </source>
</evidence>
<reference key="1">
    <citation type="submission" date="2010-11" db="EMBL/GenBank/DDBJ databases">
        <title>Complete sequence of Caldicellulosiruptor kronotskyensis 2002.</title>
        <authorList>
            <consortium name="US DOE Joint Genome Institute"/>
            <person name="Lucas S."/>
            <person name="Copeland A."/>
            <person name="Lapidus A."/>
            <person name="Cheng J.-F."/>
            <person name="Bruce D."/>
            <person name="Goodwin L."/>
            <person name="Pitluck S."/>
            <person name="Davenport K."/>
            <person name="Detter J.C."/>
            <person name="Han C."/>
            <person name="Tapia R."/>
            <person name="Land M."/>
            <person name="Hauser L."/>
            <person name="Jeffries C."/>
            <person name="Kyrpides N."/>
            <person name="Ivanova N."/>
            <person name="Mikhailova N."/>
            <person name="Blumer-Schuette S.E."/>
            <person name="Kelly R.M."/>
            <person name="Woyke T."/>
        </authorList>
    </citation>
    <scope>NUCLEOTIDE SEQUENCE</scope>
    <source>
        <strain>2002</strain>
    </source>
</reference>
<organism evidence="8 9">
    <name type="scientific">Caldicellulosiruptor kronotskyensis (strain DSM 18902 / VKM B-2412 / 2002)</name>
    <dbReference type="NCBI Taxonomy" id="632348"/>
    <lineage>
        <taxon>Bacteria</taxon>
        <taxon>Bacillati</taxon>
        <taxon>Bacillota</taxon>
        <taxon>Bacillota incertae sedis</taxon>
        <taxon>Caldicellulosiruptorales</taxon>
        <taxon>Caldicellulosiruptoraceae</taxon>
        <taxon>Caldicellulosiruptor</taxon>
    </lineage>
</organism>
<keyword evidence="9" id="KW-1185">Reference proteome</keyword>
<reference evidence="8 9" key="2">
    <citation type="journal article" date="2011" name="J. Bacteriol.">
        <title>Complete genome sequences for the anaerobic, extremely thermophilic plant biomass-degrading bacteria Caldicellulosiruptor hydrothermalis, Caldicellulosiruptor kristjanssonii, Caldicellulosiruptor kronotskyensis, Caldicellulosiruptor owensenis, and Caldicellulosiruptor lactoaceticus.</title>
        <authorList>
            <person name="Blumer-Schuette S.E."/>
            <person name="Ozdemir I."/>
            <person name="Mistry D."/>
            <person name="Lucas S."/>
            <person name="Lapidus A."/>
            <person name="Cheng J.F."/>
            <person name="Goodwin L.A."/>
            <person name="Pitluck S."/>
            <person name="Land M.L."/>
            <person name="Hauser L.J."/>
            <person name="Woyke T."/>
            <person name="Mikhailova N."/>
            <person name="Pati A."/>
            <person name="Kyrpides N.C."/>
            <person name="Ivanova N."/>
            <person name="Detter J.C."/>
            <person name="Walston-Davenport K."/>
            <person name="Han S."/>
            <person name="Adams M.W."/>
            <person name="Kelly R.M."/>
        </authorList>
    </citation>
    <scope>NUCLEOTIDE SEQUENCE [LARGE SCALE GENOMIC DNA]</scope>
    <source>
        <strain evidence="9">DSM 18902 / VKM B-2412 / 2002</strain>
    </source>
</reference>
<dbReference type="EMBL" id="CP002330">
    <property type="protein sequence ID" value="ADQ45857.1"/>
    <property type="molecule type" value="Genomic_DNA"/>
</dbReference>
<dbReference type="GO" id="GO:0022625">
    <property type="term" value="C:cytosolic large ribosomal subunit"/>
    <property type="evidence" value="ECO:0007669"/>
    <property type="project" value="TreeGrafter"/>
</dbReference>
<protein>
    <recommendedName>
        <fullName evidence="4">Large ribosomal subunit protein uL15</fullName>
    </recommendedName>
</protein>
<keyword evidence="4" id="KW-0694">RNA-binding</keyword>
<comment type="function">
    <text evidence="4">Binds to the 23S rRNA.</text>
</comment>
<comment type="subunit">
    <text evidence="4">Part of the 50S ribosomal subunit.</text>
</comment>
<accession>E4SB75</accession>
<evidence type="ECO:0000259" key="7">
    <source>
        <dbReference type="Pfam" id="PF00828"/>
    </source>
</evidence>
<sequence>MKLYELKPAPGSKKSRKRVGRGESSGHGKTSTRGHKGQWARSGGGVRPGFEGGQMPLTRRIPKRGFKNINKKVYTEVNVEKLERFDNDTVITPELLLKERVISKIEKDGVKILGRGELTKRLIVRVQKISEGARKKIEAAGGKVEVI</sequence>
<name>E4SB75_CALK2</name>
<dbReference type="KEGG" id="ckn:Calkro_0986"/>
<dbReference type="HOGENOM" id="CLU_055188_4_2_9"/>
<dbReference type="Pfam" id="PF00828">
    <property type="entry name" value="Ribosomal_L27A"/>
    <property type="match status" value="1"/>
</dbReference>
<dbReference type="NCBIfam" id="TIGR01071">
    <property type="entry name" value="rplO_bact"/>
    <property type="match status" value="1"/>
</dbReference>
<evidence type="ECO:0000313" key="8">
    <source>
        <dbReference type="EMBL" id="ADQ45857.1"/>
    </source>
</evidence>
<dbReference type="PROSITE" id="PS00475">
    <property type="entry name" value="RIBOSOMAL_L15"/>
    <property type="match status" value="1"/>
</dbReference>
<dbReference type="GO" id="GO:0006412">
    <property type="term" value="P:translation"/>
    <property type="evidence" value="ECO:0007669"/>
    <property type="project" value="UniProtKB-UniRule"/>
</dbReference>
<proteinExistence type="inferred from homology"/>
<dbReference type="Gene3D" id="3.100.10.10">
    <property type="match status" value="1"/>
</dbReference>
<dbReference type="PANTHER" id="PTHR12934:SF11">
    <property type="entry name" value="LARGE RIBOSOMAL SUBUNIT PROTEIN UL15M"/>
    <property type="match status" value="1"/>
</dbReference>
<evidence type="ECO:0000256" key="1">
    <source>
        <dbReference type="ARBA" id="ARBA00007320"/>
    </source>
</evidence>
<dbReference type="PATRIC" id="fig|632348.3.peg.1047"/>
<dbReference type="HAMAP" id="MF_01341">
    <property type="entry name" value="Ribosomal_uL15"/>
    <property type="match status" value="1"/>
</dbReference>
<feature type="domain" description="Large ribosomal subunit protein uL15/eL18" evidence="7">
    <location>
        <begin position="76"/>
        <end position="145"/>
    </location>
</feature>
<dbReference type="InterPro" id="IPR036227">
    <property type="entry name" value="Ribosomal_uL15/eL18_sf"/>
</dbReference>
<dbReference type="OrthoDB" id="9810293at2"/>
<evidence type="ECO:0000313" key="9">
    <source>
        <dbReference type="Proteomes" id="UP000006835"/>
    </source>
</evidence>
<dbReference type="SUPFAM" id="SSF52080">
    <property type="entry name" value="Ribosomal proteins L15p and L18e"/>
    <property type="match status" value="1"/>
</dbReference>
<dbReference type="InterPro" id="IPR001196">
    <property type="entry name" value="Ribosomal_uL15_CS"/>
</dbReference>
<dbReference type="GO" id="GO:0019843">
    <property type="term" value="F:rRNA binding"/>
    <property type="evidence" value="ECO:0007669"/>
    <property type="project" value="UniProtKB-UniRule"/>
</dbReference>
<evidence type="ECO:0000256" key="3">
    <source>
        <dbReference type="ARBA" id="ARBA00023274"/>
    </source>
</evidence>
<dbReference type="InterPro" id="IPR030878">
    <property type="entry name" value="Ribosomal_uL15"/>
</dbReference>
<evidence type="ECO:0000256" key="6">
    <source>
        <dbReference type="SAM" id="MobiDB-lite"/>
    </source>
</evidence>
<keyword evidence="4" id="KW-0699">rRNA-binding</keyword>
<dbReference type="GO" id="GO:0003735">
    <property type="term" value="F:structural constituent of ribosome"/>
    <property type="evidence" value="ECO:0007669"/>
    <property type="project" value="InterPro"/>
</dbReference>
<dbReference type="RefSeq" id="WP_013429979.1">
    <property type="nucleotide sequence ID" value="NC_014720.1"/>
</dbReference>
<keyword evidence="3 4" id="KW-0687">Ribonucleoprotein</keyword>
<evidence type="ECO:0000256" key="5">
    <source>
        <dbReference type="RuleBase" id="RU003888"/>
    </source>
</evidence>
<dbReference type="InterPro" id="IPR005749">
    <property type="entry name" value="Ribosomal_uL15_bac-type"/>
</dbReference>
<dbReference type="Proteomes" id="UP000006835">
    <property type="component" value="Chromosome"/>
</dbReference>